<reference evidence="1 2" key="1">
    <citation type="submission" date="2016-07" db="EMBL/GenBank/DDBJ databases">
        <title>Comparative genomics of the entomopathogenic fungus Beauveria bassiana.</title>
        <authorList>
            <person name="Valero Jimenez C.A."/>
            <person name="Zwaan B.J."/>
            <person name="Van Kan J.A."/>
            <person name="Takken W."/>
            <person name="Debets A.J."/>
            <person name="Schoustra S.E."/>
            <person name="Koenraadt C.J."/>
        </authorList>
    </citation>
    <scope>NUCLEOTIDE SEQUENCE [LARGE SCALE GENOMIC DNA]</scope>
    <source>
        <strain evidence="1 2">ARSEF 8028</strain>
    </source>
</reference>
<dbReference type="Proteomes" id="UP000237441">
    <property type="component" value="Unassembled WGS sequence"/>
</dbReference>
<dbReference type="AlphaFoldDB" id="A0A2S7YF54"/>
<sequence length="122" mass="13821">MLRRIERAPCLTKLVLFATNCRVRLLLISSLGTHHNYAVNLSINARTRPDLIQGSIFHRISPSLTTRISTYKQTQYLTSQPCSSLLSLVSLQQLLRLLQLATPRRSMDPRKGKGWSLSMSTI</sequence>
<accession>A0A2S7YF54</accession>
<proteinExistence type="predicted"/>
<protein>
    <submittedName>
        <fullName evidence="1">Uncharacterized protein</fullName>
    </submittedName>
</protein>
<name>A0A2S7YF54_BEABA</name>
<organism evidence="1 2">
    <name type="scientific">Beauveria bassiana</name>
    <name type="common">White muscardine disease fungus</name>
    <name type="synonym">Tritirachium shiotae</name>
    <dbReference type="NCBI Taxonomy" id="176275"/>
    <lineage>
        <taxon>Eukaryota</taxon>
        <taxon>Fungi</taxon>
        <taxon>Dikarya</taxon>
        <taxon>Ascomycota</taxon>
        <taxon>Pezizomycotina</taxon>
        <taxon>Sordariomycetes</taxon>
        <taxon>Hypocreomycetidae</taxon>
        <taxon>Hypocreales</taxon>
        <taxon>Cordycipitaceae</taxon>
        <taxon>Beauveria</taxon>
    </lineage>
</organism>
<evidence type="ECO:0000313" key="2">
    <source>
        <dbReference type="Proteomes" id="UP000237441"/>
    </source>
</evidence>
<dbReference type="EMBL" id="JRHA01000005">
    <property type="protein sequence ID" value="PQK14624.1"/>
    <property type="molecule type" value="Genomic_DNA"/>
</dbReference>
<gene>
    <name evidence="1" type="ORF">BB8028_0005g01550</name>
</gene>
<evidence type="ECO:0000313" key="1">
    <source>
        <dbReference type="EMBL" id="PQK14624.1"/>
    </source>
</evidence>
<comment type="caution">
    <text evidence="1">The sequence shown here is derived from an EMBL/GenBank/DDBJ whole genome shotgun (WGS) entry which is preliminary data.</text>
</comment>